<protein>
    <submittedName>
        <fullName evidence="1">DUF2191 domain-containing protein</fullName>
    </submittedName>
</protein>
<dbReference type="RefSeq" id="WP_228854325.1">
    <property type="nucleotide sequence ID" value="NZ_AP024086.1"/>
</dbReference>
<dbReference type="InterPro" id="IPR019239">
    <property type="entry name" value="VapB_antitoxin"/>
</dbReference>
<accession>A0A8D5FV44</accession>
<organism evidence="1 2">
    <name type="scientific">Desulfomarina profundi</name>
    <dbReference type="NCBI Taxonomy" id="2772557"/>
    <lineage>
        <taxon>Bacteria</taxon>
        <taxon>Pseudomonadati</taxon>
        <taxon>Thermodesulfobacteriota</taxon>
        <taxon>Desulfobulbia</taxon>
        <taxon>Desulfobulbales</taxon>
        <taxon>Desulfobulbaceae</taxon>
        <taxon>Desulfomarina</taxon>
    </lineage>
</organism>
<dbReference type="AlphaFoldDB" id="A0A8D5FV44"/>
<keyword evidence="2" id="KW-1185">Reference proteome</keyword>
<reference evidence="1" key="1">
    <citation type="submission" date="2020-09" db="EMBL/GenBank/DDBJ databases">
        <title>Desulfogranum mesoprofundum gen. nov., sp. nov., a novel mesophilic, sulfate-reducing chemolithoautotroph isolated from a deep-sea hydrothermal vent chimney in the Suiyo Seamount.</title>
        <authorList>
            <person name="Hashimoto Y."/>
            <person name="Nakagawa S."/>
        </authorList>
    </citation>
    <scope>NUCLEOTIDE SEQUENCE</scope>
    <source>
        <strain evidence="1">KT2</strain>
    </source>
</reference>
<dbReference type="KEGG" id="dbk:DGMP_26090"/>
<evidence type="ECO:0000313" key="1">
    <source>
        <dbReference type="EMBL" id="BCL61916.1"/>
    </source>
</evidence>
<gene>
    <name evidence="1" type="ORF">DGMP_26090</name>
</gene>
<dbReference type="EMBL" id="AP024086">
    <property type="protein sequence ID" value="BCL61916.1"/>
    <property type="molecule type" value="Genomic_DNA"/>
</dbReference>
<evidence type="ECO:0000313" key="2">
    <source>
        <dbReference type="Proteomes" id="UP000826725"/>
    </source>
</evidence>
<dbReference type="Pfam" id="PF09957">
    <property type="entry name" value="VapB_antitoxin"/>
    <property type="match status" value="1"/>
</dbReference>
<name>A0A8D5FV44_9BACT</name>
<sequence>MATNLAIDDRLVEEAKNLGKHRTKKGAVTEALQEYIQKRKQSEIFNIFNTIEYDRGYDYKKQRAVK</sequence>
<dbReference type="Proteomes" id="UP000826725">
    <property type="component" value="Chromosome"/>
</dbReference>
<proteinExistence type="predicted"/>